<dbReference type="InterPro" id="IPR013694">
    <property type="entry name" value="VIT"/>
</dbReference>
<reference evidence="4" key="1">
    <citation type="submission" date="2024-05" db="EMBL/GenBank/DDBJ databases">
        <title>Planctomycetes of the genus Singulisphaera possess chitinolytic capabilities.</title>
        <authorList>
            <person name="Ivanova A."/>
        </authorList>
    </citation>
    <scope>NUCLEOTIDE SEQUENCE</scope>
    <source>
        <strain evidence="4">Ch08T</strain>
    </source>
</reference>
<dbReference type="Pfam" id="PF00092">
    <property type="entry name" value="VWA"/>
    <property type="match status" value="1"/>
</dbReference>
<feature type="chain" id="PRO_5043862516" evidence="1">
    <location>
        <begin position="24"/>
        <end position="775"/>
    </location>
</feature>
<evidence type="ECO:0000256" key="1">
    <source>
        <dbReference type="SAM" id="SignalP"/>
    </source>
</evidence>
<dbReference type="PROSITE" id="PS51468">
    <property type="entry name" value="VIT"/>
    <property type="match status" value="1"/>
</dbReference>
<dbReference type="EMBL" id="CP155447">
    <property type="protein sequence ID" value="XBH03903.1"/>
    <property type="molecule type" value="Genomic_DNA"/>
</dbReference>
<dbReference type="SUPFAM" id="SSF53300">
    <property type="entry name" value="vWA-like"/>
    <property type="match status" value="1"/>
</dbReference>
<feature type="domain" description="VIT" evidence="3">
    <location>
        <begin position="28"/>
        <end position="156"/>
    </location>
</feature>
<dbReference type="AlphaFoldDB" id="A0AAU7CFN4"/>
<evidence type="ECO:0000313" key="4">
    <source>
        <dbReference type="EMBL" id="XBH03903.1"/>
    </source>
</evidence>
<dbReference type="Pfam" id="PF08487">
    <property type="entry name" value="VIT"/>
    <property type="match status" value="1"/>
</dbReference>
<organism evidence="4">
    <name type="scientific">Singulisphaera sp. Ch08</name>
    <dbReference type="NCBI Taxonomy" id="3120278"/>
    <lineage>
        <taxon>Bacteria</taxon>
        <taxon>Pseudomonadati</taxon>
        <taxon>Planctomycetota</taxon>
        <taxon>Planctomycetia</taxon>
        <taxon>Isosphaerales</taxon>
        <taxon>Isosphaeraceae</taxon>
        <taxon>Singulisphaera</taxon>
    </lineage>
</organism>
<dbReference type="Gene3D" id="3.40.50.410">
    <property type="entry name" value="von Willebrand factor, type A domain"/>
    <property type="match status" value="1"/>
</dbReference>
<proteinExistence type="predicted"/>
<dbReference type="InterPro" id="IPR002035">
    <property type="entry name" value="VWF_A"/>
</dbReference>
<feature type="signal peptide" evidence="1">
    <location>
        <begin position="1"/>
        <end position="23"/>
    </location>
</feature>
<protein>
    <submittedName>
        <fullName evidence="4">VIT domain-containing protein</fullName>
    </submittedName>
</protein>
<dbReference type="InterPro" id="IPR036465">
    <property type="entry name" value="vWFA_dom_sf"/>
</dbReference>
<sequence length="775" mass="87047">MKPRIGRYLIVFALALAAQPDRAWSQGLIIDRRPDHPIARSYEIREVTVDAKVRDQVAEVQVSQTFHNPGSTVLESEYFFPLPEEGAIQNFVLMVDGKELPGRLLPKDEARRIYEEIVRSKRDPALLEYMGRGLFRTSVFPIPAGADRKVTMRYTQLCKRDRDRVEFAYPFSTQKFTAKPIQRLSLSLQIQSRDAIKSIYSPTSDTTIRRDGDHDARIVLEQHDVVPKNDFRVIYSLAEGALGTTVMSYRPSGSEDGYFLLLTSPQVKPADVKPQPKTVIFVLDRSGSMAGKKIEQARKALQFVLNNLREDDLFNIVVYDDRVETFQPELQRYTSRTRAEAGRFVENIREGGATNIDAALKSALGMIHDDSRPSYVLFLTDGLPTAGETKEMEIADGARKANREHARIFAFGVGYDVNSRLLDRISSGNSGTSEYVKPDDDIESHISRFYAKMTSPVLTDPRIEFADTDVNRTYPRDLPDLFEGGQLVWVGRYRQSGRTTVRLTGRTGDERQSFEFPAELASADRGTAYEFVERVWAMRRVGHIIDEIDLRGQNKELIDELVSLSTKYGIMTPYTSFLADERVPLHAGVANTFRAGVRLRELEATDGASGVNQRGAKRYYQEAARPSTSGYVFSPTPSDPSTTSSTLNDRFETLGGMGMSASPAESRLARTQPRLAGNHRTNELVQLGAEDKGTAGKPSVRQVGGKTFYFKNGHWIDSTVKAEDVAKATVIEQFSDAFFRLAENQKPELNQYLAFDEPVTVNLDGQIYRFELAKP</sequence>
<dbReference type="PANTHER" id="PTHR45737:SF6">
    <property type="entry name" value="VON WILLEBRAND FACTOR A DOMAIN-CONTAINING PROTEIN 5A"/>
    <property type="match status" value="1"/>
</dbReference>
<accession>A0AAU7CFN4</accession>
<dbReference type="SMART" id="SM00609">
    <property type="entry name" value="VIT"/>
    <property type="match status" value="1"/>
</dbReference>
<feature type="domain" description="VWFA" evidence="2">
    <location>
        <begin position="278"/>
        <end position="453"/>
    </location>
</feature>
<dbReference type="RefSeq" id="WP_406696645.1">
    <property type="nucleotide sequence ID" value="NZ_CP155447.1"/>
</dbReference>
<dbReference type="PANTHER" id="PTHR45737">
    <property type="entry name" value="VON WILLEBRAND FACTOR A DOMAIN-CONTAINING PROTEIN 5A"/>
    <property type="match status" value="1"/>
</dbReference>
<evidence type="ECO:0000259" key="3">
    <source>
        <dbReference type="PROSITE" id="PS51468"/>
    </source>
</evidence>
<name>A0AAU7CFN4_9BACT</name>
<evidence type="ECO:0000259" key="2">
    <source>
        <dbReference type="PROSITE" id="PS50234"/>
    </source>
</evidence>
<dbReference type="Gene3D" id="2.60.40.3680">
    <property type="match status" value="1"/>
</dbReference>
<gene>
    <name evidence="4" type="ORF">V5E97_37240</name>
</gene>
<keyword evidence="1" id="KW-0732">Signal</keyword>
<dbReference type="PROSITE" id="PS50234">
    <property type="entry name" value="VWFA"/>
    <property type="match status" value="1"/>
</dbReference>
<dbReference type="SMART" id="SM00327">
    <property type="entry name" value="VWA"/>
    <property type="match status" value="1"/>
</dbReference>